<dbReference type="Proteomes" id="UP000605846">
    <property type="component" value="Unassembled WGS sequence"/>
</dbReference>
<dbReference type="EMBL" id="JABAYA010000451">
    <property type="protein sequence ID" value="KAF7720637.1"/>
    <property type="molecule type" value="Genomic_DNA"/>
</dbReference>
<sequence>MTHYFQHTSPKEWSFADAFKAYKRDFPEVDVNEKIIRELISIKQNTKLKLKRDMAEKLLKEINKSKDDNNSTSLYIKELHNNNNGQQVFGNVEGNMVSGNPTDAQGQTPRSVKLNTKCSSSDEIDQLFNPDASNNDHWDLLKSDETTLILPEVPAALHDIESVDLGRPPELPYMVGTTDIAALFYQYKIKAKEVMIKRKMFQESDLHELLALTHVLLLKSWEYSPCMLEVFDIGDLNKTILQIRKIFCKTEAKFDKEIAESLKFKLEGLLTLTSSIDDIADDVSDLARTARKKGHYKEARILRAVRNIIETYPIAGMIDDVPEMDLITSFLAPFLTPIFSSSSRMRWPNAKLDNLGIFGRSTSCRPDCIVSELVGVKCTYSRVFGEVKPADKANDNFLLAKDLLRLGVFGKDCIDANYMEGVLLYQAVGHTITFYGIALVSDGVYAMIEIEKVHLPKSIKELQTLYSSLDSLKNVVEAFENCMPSKHPEYKKDLRRDTLDTPHFQNIINSTREKKRGAYVTFL</sequence>
<proteinExistence type="predicted"/>
<evidence type="ECO:0000313" key="2">
    <source>
        <dbReference type="Proteomes" id="UP000605846"/>
    </source>
</evidence>
<keyword evidence="2" id="KW-1185">Reference proteome</keyword>
<name>A0A8H7BEI9_9FUNG</name>
<comment type="caution">
    <text evidence="1">The sequence shown here is derived from an EMBL/GenBank/DDBJ whole genome shotgun (WGS) entry which is preliminary data.</text>
</comment>
<dbReference type="AlphaFoldDB" id="A0A8H7BEI9"/>
<reference evidence="1" key="1">
    <citation type="submission" date="2020-01" db="EMBL/GenBank/DDBJ databases">
        <title>Genome Sequencing of Three Apophysomyces-Like Fungal Strains Confirms a Novel Fungal Genus in the Mucoromycota with divergent Burkholderia-like Endosymbiotic Bacteria.</title>
        <authorList>
            <person name="Stajich J.E."/>
            <person name="Macias A.M."/>
            <person name="Carter-House D."/>
            <person name="Lovett B."/>
            <person name="Kasson L.R."/>
            <person name="Berry K."/>
            <person name="Grigoriev I."/>
            <person name="Chang Y."/>
            <person name="Spatafora J."/>
            <person name="Kasson M.T."/>
        </authorList>
    </citation>
    <scope>NUCLEOTIDE SEQUENCE</scope>
    <source>
        <strain evidence="1">NRRL A-21654</strain>
    </source>
</reference>
<accession>A0A8H7BEI9</accession>
<dbReference type="OrthoDB" id="2281596at2759"/>
<gene>
    <name evidence="1" type="ORF">EC973_006806</name>
</gene>
<organism evidence="1 2">
    <name type="scientific">Apophysomyces ossiformis</name>
    <dbReference type="NCBI Taxonomy" id="679940"/>
    <lineage>
        <taxon>Eukaryota</taxon>
        <taxon>Fungi</taxon>
        <taxon>Fungi incertae sedis</taxon>
        <taxon>Mucoromycota</taxon>
        <taxon>Mucoromycotina</taxon>
        <taxon>Mucoromycetes</taxon>
        <taxon>Mucorales</taxon>
        <taxon>Mucorineae</taxon>
        <taxon>Mucoraceae</taxon>
        <taxon>Apophysomyces</taxon>
    </lineage>
</organism>
<protein>
    <submittedName>
        <fullName evidence="1">Uncharacterized protein</fullName>
    </submittedName>
</protein>
<evidence type="ECO:0000313" key="1">
    <source>
        <dbReference type="EMBL" id="KAF7720637.1"/>
    </source>
</evidence>